<dbReference type="InterPro" id="IPR017850">
    <property type="entry name" value="Alkaline_phosphatase_core_sf"/>
</dbReference>
<proteinExistence type="inferred from homology"/>
<feature type="domain" description="Sulfatase N-terminal" evidence="3">
    <location>
        <begin position="23"/>
        <end position="89"/>
    </location>
</feature>
<evidence type="ECO:0000256" key="1">
    <source>
        <dbReference type="ARBA" id="ARBA00008779"/>
    </source>
</evidence>
<comment type="caution">
    <text evidence="4">The sequence shown here is derived from an EMBL/GenBank/DDBJ whole genome shotgun (WGS) entry which is preliminary data.</text>
</comment>
<organism evidence="4">
    <name type="scientific">marine sediment metagenome</name>
    <dbReference type="NCBI Taxonomy" id="412755"/>
    <lineage>
        <taxon>unclassified sequences</taxon>
        <taxon>metagenomes</taxon>
        <taxon>ecological metagenomes</taxon>
    </lineage>
</organism>
<protein>
    <recommendedName>
        <fullName evidence="3">Sulfatase N-terminal domain-containing protein</fullName>
    </recommendedName>
</protein>
<keyword evidence="2" id="KW-0378">Hydrolase</keyword>
<dbReference type="SUPFAM" id="SSF53649">
    <property type="entry name" value="Alkaline phosphatase-like"/>
    <property type="match status" value="1"/>
</dbReference>
<name>X1E5P3_9ZZZZ</name>
<evidence type="ECO:0000256" key="2">
    <source>
        <dbReference type="ARBA" id="ARBA00022801"/>
    </source>
</evidence>
<evidence type="ECO:0000313" key="4">
    <source>
        <dbReference type="EMBL" id="GAH03953.1"/>
    </source>
</evidence>
<feature type="non-terminal residue" evidence="4">
    <location>
        <position position="111"/>
    </location>
</feature>
<dbReference type="InterPro" id="IPR000917">
    <property type="entry name" value="Sulfatase_N"/>
</dbReference>
<gene>
    <name evidence="4" type="ORF">S01H4_40069</name>
</gene>
<accession>X1E5P3</accession>
<dbReference type="PANTHER" id="PTHR42693">
    <property type="entry name" value="ARYLSULFATASE FAMILY MEMBER"/>
    <property type="match status" value="1"/>
</dbReference>
<sequence>MIKYFLAVVLSLHCACAYAESRPNVLWIYLEDVSGWLSCYGETLIETPNFDRLAARGIRFDRFYTPAGVCSATRSATIVGAMQTSFGIHNHRSGRPDFRGQTMGAAFDDIR</sequence>
<reference evidence="4" key="1">
    <citation type="journal article" date="2014" name="Front. Microbiol.">
        <title>High frequency of phylogenetically diverse reductive dehalogenase-homologous genes in deep subseafloor sedimentary metagenomes.</title>
        <authorList>
            <person name="Kawai M."/>
            <person name="Futagami T."/>
            <person name="Toyoda A."/>
            <person name="Takaki Y."/>
            <person name="Nishi S."/>
            <person name="Hori S."/>
            <person name="Arai W."/>
            <person name="Tsubouchi T."/>
            <person name="Morono Y."/>
            <person name="Uchiyama I."/>
            <person name="Ito T."/>
            <person name="Fujiyama A."/>
            <person name="Inagaki F."/>
            <person name="Takami H."/>
        </authorList>
    </citation>
    <scope>NUCLEOTIDE SEQUENCE</scope>
    <source>
        <strain evidence="4">Expedition CK06-06</strain>
    </source>
</reference>
<dbReference type="GO" id="GO:0004065">
    <property type="term" value="F:arylsulfatase activity"/>
    <property type="evidence" value="ECO:0007669"/>
    <property type="project" value="TreeGrafter"/>
</dbReference>
<dbReference type="InterPro" id="IPR050738">
    <property type="entry name" value="Sulfatase"/>
</dbReference>
<dbReference type="EMBL" id="BART01021783">
    <property type="protein sequence ID" value="GAH03953.1"/>
    <property type="molecule type" value="Genomic_DNA"/>
</dbReference>
<comment type="similarity">
    <text evidence="1">Belongs to the sulfatase family.</text>
</comment>
<evidence type="ECO:0000259" key="3">
    <source>
        <dbReference type="Pfam" id="PF00884"/>
    </source>
</evidence>
<dbReference type="AlphaFoldDB" id="X1E5P3"/>
<dbReference type="Gene3D" id="3.40.720.10">
    <property type="entry name" value="Alkaline Phosphatase, subunit A"/>
    <property type="match status" value="1"/>
</dbReference>
<dbReference type="Pfam" id="PF00884">
    <property type="entry name" value="Sulfatase"/>
    <property type="match status" value="1"/>
</dbReference>
<dbReference type="PANTHER" id="PTHR42693:SF53">
    <property type="entry name" value="ENDO-4-O-SULFATASE"/>
    <property type="match status" value="1"/>
</dbReference>